<gene>
    <name evidence="1" type="ORF">B0T26DRAFT_705151</name>
</gene>
<sequence length="119" mass="13351">MNALTQQTNHRINAMEQQMNQRFDNLANRFDILENRQNNFEIAGVNACLVHAHGAAVLQRPVDIQNGGDIPNFSQTKLQLYRIDDATADAIMPALGIFLASNTPLAVKHESIARKWILK</sequence>
<organism evidence="1 2">
    <name type="scientific">Lasiosphaeria miniovina</name>
    <dbReference type="NCBI Taxonomy" id="1954250"/>
    <lineage>
        <taxon>Eukaryota</taxon>
        <taxon>Fungi</taxon>
        <taxon>Dikarya</taxon>
        <taxon>Ascomycota</taxon>
        <taxon>Pezizomycotina</taxon>
        <taxon>Sordariomycetes</taxon>
        <taxon>Sordariomycetidae</taxon>
        <taxon>Sordariales</taxon>
        <taxon>Lasiosphaeriaceae</taxon>
        <taxon>Lasiosphaeria</taxon>
    </lineage>
</organism>
<dbReference type="EMBL" id="JAUIRO010000003">
    <property type="protein sequence ID" value="KAK0723046.1"/>
    <property type="molecule type" value="Genomic_DNA"/>
</dbReference>
<dbReference type="GeneID" id="85325008"/>
<keyword evidence="2" id="KW-1185">Reference proteome</keyword>
<name>A0AA40AW49_9PEZI</name>
<reference evidence="1" key="1">
    <citation type="submission" date="2023-06" db="EMBL/GenBank/DDBJ databases">
        <title>Genome-scale phylogeny and comparative genomics of the fungal order Sordariales.</title>
        <authorList>
            <consortium name="Lawrence Berkeley National Laboratory"/>
            <person name="Hensen N."/>
            <person name="Bonometti L."/>
            <person name="Westerberg I."/>
            <person name="Brannstrom I.O."/>
            <person name="Guillou S."/>
            <person name="Cros-Aarteil S."/>
            <person name="Calhoun S."/>
            <person name="Haridas S."/>
            <person name="Kuo A."/>
            <person name="Mondo S."/>
            <person name="Pangilinan J."/>
            <person name="Riley R."/>
            <person name="LaButti K."/>
            <person name="Andreopoulos B."/>
            <person name="Lipzen A."/>
            <person name="Chen C."/>
            <person name="Yanf M."/>
            <person name="Daum C."/>
            <person name="Ng V."/>
            <person name="Clum A."/>
            <person name="Steindorff A."/>
            <person name="Ohm R."/>
            <person name="Martin F."/>
            <person name="Silar P."/>
            <person name="Natvig D."/>
            <person name="Lalanne C."/>
            <person name="Gautier V."/>
            <person name="Ament-velasquez S.L."/>
            <person name="Kruys A."/>
            <person name="Hutchinson M.I."/>
            <person name="Powell A.J."/>
            <person name="Barry K."/>
            <person name="Miller A.N."/>
            <person name="Grigoriev I.V."/>
            <person name="Debuchy R."/>
            <person name="Gladieux P."/>
            <person name="Thoren M.H."/>
            <person name="Johannesson H."/>
        </authorList>
    </citation>
    <scope>NUCLEOTIDE SEQUENCE</scope>
    <source>
        <strain evidence="1">SMH2392-1A</strain>
    </source>
</reference>
<dbReference type="RefSeq" id="XP_060298970.1">
    <property type="nucleotide sequence ID" value="XM_060441738.1"/>
</dbReference>
<proteinExistence type="predicted"/>
<evidence type="ECO:0000313" key="1">
    <source>
        <dbReference type="EMBL" id="KAK0723046.1"/>
    </source>
</evidence>
<accession>A0AA40AW49</accession>
<dbReference type="AlphaFoldDB" id="A0AA40AW49"/>
<evidence type="ECO:0000313" key="2">
    <source>
        <dbReference type="Proteomes" id="UP001172101"/>
    </source>
</evidence>
<protein>
    <submittedName>
        <fullName evidence="1">Uncharacterized protein</fullName>
    </submittedName>
</protein>
<dbReference type="Proteomes" id="UP001172101">
    <property type="component" value="Unassembled WGS sequence"/>
</dbReference>
<comment type="caution">
    <text evidence="1">The sequence shown here is derived from an EMBL/GenBank/DDBJ whole genome shotgun (WGS) entry which is preliminary data.</text>
</comment>